<keyword evidence="3" id="KW-0963">Cytoplasm</keyword>
<accession>A0A1H5Y7S8</accession>
<evidence type="ECO:0000259" key="10">
    <source>
        <dbReference type="Pfam" id="PF08541"/>
    </source>
</evidence>
<dbReference type="PANTHER" id="PTHR34069:SF2">
    <property type="entry name" value="BETA-KETOACYL-[ACYL-CARRIER-PROTEIN] SYNTHASE III"/>
    <property type="match status" value="1"/>
</dbReference>
<feature type="domain" description="Beta-ketoacyl-[acyl-carrier-protein] synthase III N-terminal" evidence="11">
    <location>
        <begin position="118"/>
        <end position="195"/>
    </location>
</feature>
<sequence length="324" mass="33699">MTTPSHRAPGHITAGSRIIALGHYQPTEVLGNEEVGERAGVQPEWIAKRTGIRQRHVSPSEETVTDMAVKAAEHALASTDDATDIDTLIVATSTAASTIPSTAAQVASELGLANPAAFDLNTACSGFCYALACADALIRSGTSRKVLVIAADQSTSWLDWNDRETAILFGDGAGAALVAPSTTPDIGPVVWGSMGEKADAIEINADDQFIHQKGRAVFRWASDLGTVAREICEAAGVAPERLAAFVPHQANTRIIDALAEDLGVPPGKVAKDVTHSGNTIAASIPLALSRMAADNDLPTDEPILLFGFGAGLAYAGQIVTLRAS</sequence>
<dbReference type="Pfam" id="PF08545">
    <property type="entry name" value="ACP_syn_III"/>
    <property type="match status" value="1"/>
</dbReference>
<keyword evidence="8" id="KW-0275">Fatty acid biosynthesis</keyword>
<dbReference type="Proteomes" id="UP000236732">
    <property type="component" value="Unassembled WGS sequence"/>
</dbReference>
<dbReference type="GO" id="GO:0006633">
    <property type="term" value="P:fatty acid biosynthetic process"/>
    <property type="evidence" value="ECO:0007669"/>
    <property type="project" value="UniProtKB-KW"/>
</dbReference>
<keyword evidence="6" id="KW-0276">Fatty acid metabolism</keyword>
<dbReference type="EMBL" id="FNVT01000002">
    <property type="protein sequence ID" value="SEG19640.1"/>
    <property type="molecule type" value="Genomic_DNA"/>
</dbReference>
<feature type="domain" description="Beta-ketoacyl-[acyl-carrier-protein] synthase III C-terminal" evidence="10">
    <location>
        <begin position="232"/>
        <end position="320"/>
    </location>
</feature>
<evidence type="ECO:0000256" key="2">
    <source>
        <dbReference type="ARBA" id="ARBA00008642"/>
    </source>
</evidence>
<dbReference type="InterPro" id="IPR004655">
    <property type="entry name" value="FabH"/>
</dbReference>
<keyword evidence="9" id="KW-0012">Acyltransferase</keyword>
<protein>
    <submittedName>
        <fullName evidence="12">3-oxoacyl-[acyl-carrier-protein] synthase-3</fullName>
    </submittedName>
</protein>
<dbReference type="GO" id="GO:0044550">
    <property type="term" value="P:secondary metabolite biosynthetic process"/>
    <property type="evidence" value="ECO:0007669"/>
    <property type="project" value="TreeGrafter"/>
</dbReference>
<dbReference type="SUPFAM" id="SSF53901">
    <property type="entry name" value="Thiolase-like"/>
    <property type="match status" value="1"/>
</dbReference>
<evidence type="ECO:0000256" key="5">
    <source>
        <dbReference type="ARBA" id="ARBA00022679"/>
    </source>
</evidence>
<evidence type="ECO:0000256" key="3">
    <source>
        <dbReference type="ARBA" id="ARBA00022490"/>
    </source>
</evidence>
<evidence type="ECO:0000256" key="6">
    <source>
        <dbReference type="ARBA" id="ARBA00022832"/>
    </source>
</evidence>
<comment type="pathway">
    <text evidence="1">Lipid metabolism.</text>
</comment>
<name>A0A1H5Y7S8_9ACTN</name>
<evidence type="ECO:0000256" key="8">
    <source>
        <dbReference type="ARBA" id="ARBA00023160"/>
    </source>
</evidence>
<reference evidence="12 13" key="1">
    <citation type="submission" date="2016-10" db="EMBL/GenBank/DDBJ databases">
        <authorList>
            <person name="de Groot N.N."/>
        </authorList>
    </citation>
    <scope>NUCLEOTIDE SEQUENCE [LARGE SCALE GENOMIC DNA]</scope>
    <source>
        <strain evidence="12 13">CGMCC 4.7037</strain>
    </source>
</reference>
<dbReference type="CDD" id="cd00830">
    <property type="entry name" value="KAS_III"/>
    <property type="match status" value="1"/>
</dbReference>
<dbReference type="AlphaFoldDB" id="A0A1H5Y7S8"/>
<gene>
    <name evidence="12" type="ORF">SAMN05444920_102160</name>
</gene>
<proteinExistence type="inferred from homology"/>
<dbReference type="InterPro" id="IPR013751">
    <property type="entry name" value="ACP_syn_III_N"/>
</dbReference>
<dbReference type="RefSeq" id="WP_103954899.1">
    <property type="nucleotide sequence ID" value="NZ_FNVT01000002.1"/>
</dbReference>
<evidence type="ECO:0000256" key="9">
    <source>
        <dbReference type="ARBA" id="ARBA00023315"/>
    </source>
</evidence>
<evidence type="ECO:0000313" key="13">
    <source>
        <dbReference type="Proteomes" id="UP000236732"/>
    </source>
</evidence>
<keyword evidence="4" id="KW-0444">Lipid biosynthesis</keyword>
<evidence type="ECO:0000313" key="12">
    <source>
        <dbReference type="EMBL" id="SEG19640.1"/>
    </source>
</evidence>
<dbReference type="NCBIfam" id="TIGR00747">
    <property type="entry name" value="fabH"/>
    <property type="match status" value="1"/>
</dbReference>
<dbReference type="PANTHER" id="PTHR34069">
    <property type="entry name" value="3-OXOACYL-[ACYL-CARRIER-PROTEIN] SYNTHASE 3"/>
    <property type="match status" value="1"/>
</dbReference>
<evidence type="ECO:0000256" key="7">
    <source>
        <dbReference type="ARBA" id="ARBA00023098"/>
    </source>
</evidence>
<dbReference type="NCBIfam" id="NF006829">
    <property type="entry name" value="PRK09352.1"/>
    <property type="match status" value="1"/>
</dbReference>
<dbReference type="GO" id="GO:0004315">
    <property type="term" value="F:3-oxoacyl-[acyl-carrier-protein] synthase activity"/>
    <property type="evidence" value="ECO:0007669"/>
    <property type="project" value="InterPro"/>
</dbReference>
<dbReference type="Gene3D" id="3.40.47.10">
    <property type="match status" value="1"/>
</dbReference>
<dbReference type="Pfam" id="PF08541">
    <property type="entry name" value="ACP_syn_III_C"/>
    <property type="match status" value="1"/>
</dbReference>
<evidence type="ECO:0000259" key="11">
    <source>
        <dbReference type="Pfam" id="PF08545"/>
    </source>
</evidence>
<keyword evidence="7" id="KW-0443">Lipid metabolism</keyword>
<dbReference type="InterPro" id="IPR013747">
    <property type="entry name" value="ACP_syn_III_C"/>
</dbReference>
<evidence type="ECO:0000256" key="1">
    <source>
        <dbReference type="ARBA" id="ARBA00005189"/>
    </source>
</evidence>
<keyword evidence="5" id="KW-0808">Transferase</keyword>
<comment type="similarity">
    <text evidence="2">Belongs to the thiolase-like superfamily. FabH family.</text>
</comment>
<keyword evidence="13" id="KW-1185">Reference proteome</keyword>
<organism evidence="12 13">
    <name type="scientific">Nonomuraea solani</name>
    <dbReference type="NCBI Taxonomy" id="1144553"/>
    <lineage>
        <taxon>Bacteria</taxon>
        <taxon>Bacillati</taxon>
        <taxon>Actinomycetota</taxon>
        <taxon>Actinomycetes</taxon>
        <taxon>Streptosporangiales</taxon>
        <taxon>Streptosporangiaceae</taxon>
        <taxon>Nonomuraea</taxon>
    </lineage>
</organism>
<evidence type="ECO:0000256" key="4">
    <source>
        <dbReference type="ARBA" id="ARBA00022516"/>
    </source>
</evidence>
<dbReference type="InterPro" id="IPR016039">
    <property type="entry name" value="Thiolase-like"/>
</dbReference>
<dbReference type="OrthoDB" id="9815506at2"/>